<evidence type="ECO:0000256" key="2">
    <source>
        <dbReference type="ARBA" id="ARBA00022801"/>
    </source>
</evidence>
<evidence type="ECO:0000313" key="6">
    <source>
        <dbReference type="Proteomes" id="UP000196475"/>
    </source>
</evidence>
<sequence length="296" mass="32956">MNIRKQFHKNFPCIIALFIIAILIATGCTQAIPPETRQPGPTGITYRLDTTQRNVPPPTRTPDLHGGPEHAIRQPHPLTLSDLRKKYPSTFILNAPSAKREVALTFDDAPDSIYTPQILDVLKREGVKATFFVVGNRIEAHPEIMRRIVKEGHAVGNHSYNHANLPKLKDGPFRNQIEKTDQLIRRFTGHIPRFVRPPYGNIQEEQIKWLASQKKTIVNWNVDSLDWKGLSAEQVATNVLAHVHPGAIILMHSGGGAGEDLSGTVNALPEIIRKLRADNVKLVTIPELLELPPGVS</sequence>
<dbReference type="AlphaFoldDB" id="A0A1Y3PI83"/>
<dbReference type="Gene3D" id="3.20.20.370">
    <property type="entry name" value="Glycoside hydrolase/deacetylase"/>
    <property type="match status" value="1"/>
</dbReference>
<proteinExistence type="predicted"/>
<dbReference type="GO" id="GO:0016810">
    <property type="term" value="F:hydrolase activity, acting on carbon-nitrogen (but not peptide) bonds"/>
    <property type="evidence" value="ECO:0007669"/>
    <property type="project" value="InterPro"/>
</dbReference>
<dbReference type="EMBL" id="LZRT01000080">
    <property type="protein sequence ID" value="OUM87053.1"/>
    <property type="molecule type" value="Genomic_DNA"/>
</dbReference>
<reference evidence="6" key="1">
    <citation type="submission" date="2016-06" db="EMBL/GenBank/DDBJ databases">
        <authorList>
            <person name="Nascimento L."/>
            <person name="Pereira R.V."/>
            <person name="Martins L.F."/>
            <person name="Quaggio R.B."/>
            <person name="Silva A.M."/>
            <person name="Setubal J.C."/>
        </authorList>
    </citation>
    <scope>NUCLEOTIDE SEQUENCE [LARGE SCALE GENOMIC DNA]</scope>
</reference>
<dbReference type="InterPro" id="IPR011330">
    <property type="entry name" value="Glyco_hydro/deAcase_b/a-brl"/>
</dbReference>
<dbReference type="GO" id="GO:0046872">
    <property type="term" value="F:metal ion binding"/>
    <property type="evidence" value="ECO:0007669"/>
    <property type="project" value="UniProtKB-KW"/>
</dbReference>
<dbReference type="PROSITE" id="PS51677">
    <property type="entry name" value="NODB"/>
    <property type="match status" value="1"/>
</dbReference>
<feature type="compositionally biased region" description="Basic and acidic residues" evidence="3">
    <location>
        <begin position="62"/>
        <end position="72"/>
    </location>
</feature>
<dbReference type="CDD" id="cd10917">
    <property type="entry name" value="CE4_NodB_like_6s_7s"/>
    <property type="match status" value="1"/>
</dbReference>
<dbReference type="GO" id="GO:0005975">
    <property type="term" value="P:carbohydrate metabolic process"/>
    <property type="evidence" value="ECO:0007669"/>
    <property type="project" value="InterPro"/>
</dbReference>
<evidence type="ECO:0000313" key="5">
    <source>
        <dbReference type="EMBL" id="OUM87053.1"/>
    </source>
</evidence>
<comment type="caution">
    <text evidence="5">The sequence shown here is derived from an EMBL/GenBank/DDBJ whole genome shotgun (WGS) entry which is preliminary data.</text>
</comment>
<dbReference type="Proteomes" id="UP000196475">
    <property type="component" value="Unassembled WGS sequence"/>
</dbReference>
<organism evidence="5 6">
    <name type="scientific">Bacillus thermozeamaize</name>
    <dbReference type="NCBI Taxonomy" id="230954"/>
    <lineage>
        <taxon>Bacteria</taxon>
        <taxon>Bacillati</taxon>
        <taxon>Bacillota</taxon>
        <taxon>Bacilli</taxon>
        <taxon>Bacillales</taxon>
        <taxon>Bacillaceae</taxon>
        <taxon>Bacillus</taxon>
    </lineage>
</organism>
<accession>A0A1Y3PI83</accession>
<gene>
    <name evidence="5" type="ORF">BAA01_16730</name>
</gene>
<dbReference type="SUPFAM" id="SSF88713">
    <property type="entry name" value="Glycoside hydrolase/deacetylase"/>
    <property type="match status" value="1"/>
</dbReference>
<evidence type="ECO:0000256" key="3">
    <source>
        <dbReference type="SAM" id="MobiDB-lite"/>
    </source>
</evidence>
<keyword evidence="1" id="KW-0479">Metal-binding</keyword>
<evidence type="ECO:0000256" key="1">
    <source>
        <dbReference type="ARBA" id="ARBA00022723"/>
    </source>
</evidence>
<evidence type="ECO:0000259" key="4">
    <source>
        <dbReference type="PROSITE" id="PS51677"/>
    </source>
</evidence>
<name>A0A1Y3PI83_9BACI</name>
<dbReference type="InterPro" id="IPR002509">
    <property type="entry name" value="NODB_dom"/>
</dbReference>
<feature type="region of interest" description="Disordered" evidence="3">
    <location>
        <begin position="32"/>
        <end position="76"/>
    </location>
</feature>
<dbReference type="InterPro" id="IPR050248">
    <property type="entry name" value="Polysacc_deacetylase_ArnD"/>
</dbReference>
<dbReference type="PROSITE" id="PS51257">
    <property type="entry name" value="PROKAR_LIPOPROTEIN"/>
    <property type="match status" value="1"/>
</dbReference>
<dbReference type="PANTHER" id="PTHR10587:SF133">
    <property type="entry name" value="CHITIN DEACETYLASE 1-RELATED"/>
    <property type="match status" value="1"/>
</dbReference>
<dbReference type="Pfam" id="PF01522">
    <property type="entry name" value="Polysacc_deac_1"/>
    <property type="match status" value="1"/>
</dbReference>
<dbReference type="PANTHER" id="PTHR10587">
    <property type="entry name" value="GLYCOSYL TRANSFERASE-RELATED"/>
    <property type="match status" value="1"/>
</dbReference>
<keyword evidence="2" id="KW-0378">Hydrolase</keyword>
<feature type="domain" description="NodB homology" evidence="4">
    <location>
        <begin position="100"/>
        <end position="283"/>
    </location>
</feature>
<protein>
    <submittedName>
        <fullName evidence="5">Chitooligosaccharide deacetylase</fullName>
    </submittedName>
</protein>
<dbReference type="GO" id="GO:0016020">
    <property type="term" value="C:membrane"/>
    <property type="evidence" value="ECO:0007669"/>
    <property type="project" value="TreeGrafter"/>
</dbReference>